<sequence>MKVTIRDVANHAGVSPATVSRVLNTPELVSEETKQVVQEAIAALGFSPNAIARGLSAQKTDTLGLLVHGLSDMFFSELYVGIEEVARNNGMKVLLFDSHHGLDRAQDGFTFLKQHQVDGIIFTSRPVTVDYDPILSRLGIPVVLTLTQSYGKFPLTAFKVDDVRACFDAVSYLVSRGHRRIGMISGPLDDIIAGAPRFEGYKKGLQHASIPFCEDWKEFGNYRFEHGYLAMSRLLEKQEQNQLTAVFAASDTMAIGAMRCLYDRGLRVPDDISVMGFDNLRIAQMVTPTLTTVAQPIKQIGELAIEYLLQAIQNQNAQIDGGIHYLPHRIVERESVRMIPVNT</sequence>
<dbReference type="PRINTS" id="PR00036">
    <property type="entry name" value="HTHLACI"/>
</dbReference>
<dbReference type="PROSITE" id="PS50932">
    <property type="entry name" value="HTH_LACI_2"/>
    <property type="match status" value="1"/>
</dbReference>
<dbReference type="InterPro" id="IPR000843">
    <property type="entry name" value="HTH_LacI"/>
</dbReference>
<dbReference type="Pfam" id="PF00356">
    <property type="entry name" value="LacI"/>
    <property type="match status" value="1"/>
</dbReference>
<dbReference type="Proteomes" id="UP000830167">
    <property type="component" value="Chromosome"/>
</dbReference>
<keyword evidence="1" id="KW-0805">Transcription regulation</keyword>
<dbReference type="RefSeq" id="WP_347436368.1">
    <property type="nucleotide sequence ID" value="NZ_CP089291.1"/>
</dbReference>
<dbReference type="CDD" id="cd19975">
    <property type="entry name" value="PBP1_CcpA-like"/>
    <property type="match status" value="1"/>
</dbReference>
<dbReference type="InterPro" id="IPR010982">
    <property type="entry name" value="Lambda_DNA-bd_dom_sf"/>
</dbReference>
<evidence type="ECO:0000256" key="2">
    <source>
        <dbReference type="ARBA" id="ARBA00023125"/>
    </source>
</evidence>
<accession>A0ABY4CGY6</accession>
<dbReference type="CDD" id="cd01392">
    <property type="entry name" value="HTH_LacI"/>
    <property type="match status" value="1"/>
</dbReference>
<keyword evidence="6" id="KW-1185">Reference proteome</keyword>
<proteinExistence type="predicted"/>
<dbReference type="PROSITE" id="PS00356">
    <property type="entry name" value="HTH_LACI_1"/>
    <property type="match status" value="1"/>
</dbReference>
<keyword evidence="3" id="KW-0804">Transcription</keyword>
<organism evidence="5 6">
    <name type="scientific">Fodinisporobacter ferrooxydans</name>
    <dbReference type="NCBI Taxonomy" id="2901836"/>
    <lineage>
        <taxon>Bacteria</taxon>
        <taxon>Bacillati</taxon>
        <taxon>Bacillota</taxon>
        <taxon>Bacilli</taxon>
        <taxon>Bacillales</taxon>
        <taxon>Alicyclobacillaceae</taxon>
        <taxon>Fodinisporobacter</taxon>
    </lineage>
</organism>
<dbReference type="InterPro" id="IPR028082">
    <property type="entry name" value="Peripla_BP_I"/>
</dbReference>
<reference evidence="5" key="1">
    <citation type="submission" date="2021-12" db="EMBL/GenBank/DDBJ databases">
        <title>Alicyclobacillaceae gen. nov., sp. nov., isolated from chalcocite enrichment system.</title>
        <authorList>
            <person name="Jiang Z."/>
        </authorList>
    </citation>
    <scope>NUCLEOTIDE SEQUENCE</scope>
    <source>
        <strain evidence="5">MYW30-H2</strain>
    </source>
</reference>
<keyword evidence="2" id="KW-0238">DNA-binding</keyword>
<dbReference type="EMBL" id="CP089291">
    <property type="protein sequence ID" value="UOF89678.1"/>
    <property type="molecule type" value="Genomic_DNA"/>
</dbReference>
<protein>
    <submittedName>
        <fullName evidence="5">LacI family transcriptional regulator</fullName>
    </submittedName>
</protein>
<dbReference type="SUPFAM" id="SSF47413">
    <property type="entry name" value="lambda repressor-like DNA-binding domains"/>
    <property type="match status" value="1"/>
</dbReference>
<evidence type="ECO:0000256" key="1">
    <source>
        <dbReference type="ARBA" id="ARBA00023015"/>
    </source>
</evidence>
<name>A0ABY4CGY6_9BACL</name>
<feature type="domain" description="HTH lacI-type" evidence="4">
    <location>
        <begin position="3"/>
        <end position="57"/>
    </location>
</feature>
<evidence type="ECO:0000313" key="6">
    <source>
        <dbReference type="Proteomes" id="UP000830167"/>
    </source>
</evidence>
<evidence type="ECO:0000313" key="5">
    <source>
        <dbReference type="EMBL" id="UOF89678.1"/>
    </source>
</evidence>
<dbReference type="SMART" id="SM00354">
    <property type="entry name" value="HTH_LACI"/>
    <property type="match status" value="1"/>
</dbReference>
<dbReference type="Pfam" id="PF13377">
    <property type="entry name" value="Peripla_BP_3"/>
    <property type="match status" value="1"/>
</dbReference>
<dbReference type="Gene3D" id="3.40.50.2300">
    <property type="match status" value="2"/>
</dbReference>
<dbReference type="InterPro" id="IPR046335">
    <property type="entry name" value="LacI/GalR-like_sensor"/>
</dbReference>
<gene>
    <name evidence="5" type="ORF">LSG31_17595</name>
</gene>
<evidence type="ECO:0000256" key="3">
    <source>
        <dbReference type="ARBA" id="ARBA00023163"/>
    </source>
</evidence>
<dbReference type="SUPFAM" id="SSF53822">
    <property type="entry name" value="Periplasmic binding protein-like I"/>
    <property type="match status" value="1"/>
</dbReference>
<dbReference type="Gene3D" id="1.10.260.40">
    <property type="entry name" value="lambda repressor-like DNA-binding domains"/>
    <property type="match status" value="1"/>
</dbReference>
<dbReference type="PANTHER" id="PTHR30146">
    <property type="entry name" value="LACI-RELATED TRANSCRIPTIONAL REPRESSOR"/>
    <property type="match status" value="1"/>
</dbReference>
<dbReference type="PANTHER" id="PTHR30146:SF109">
    <property type="entry name" value="HTH-TYPE TRANSCRIPTIONAL REGULATOR GALS"/>
    <property type="match status" value="1"/>
</dbReference>
<evidence type="ECO:0000259" key="4">
    <source>
        <dbReference type="PROSITE" id="PS50932"/>
    </source>
</evidence>